<reference evidence="1" key="1">
    <citation type="journal article" date="2014" name="Int. J. Syst. Evol. Microbiol.">
        <title>Complete genome sequence of Corynebacterium casei LMG S-19264T (=DSM 44701T), isolated from a smear-ripened cheese.</title>
        <authorList>
            <consortium name="US DOE Joint Genome Institute (JGI-PGF)"/>
            <person name="Walter F."/>
            <person name="Albersmeier A."/>
            <person name="Kalinowski J."/>
            <person name="Ruckert C."/>
        </authorList>
    </citation>
    <scope>NUCLEOTIDE SEQUENCE</scope>
    <source>
        <strain evidence="1">KCTC 42249</strain>
    </source>
</reference>
<dbReference type="PANTHER" id="PTHR43611:SF3">
    <property type="entry name" value="FLAVIN MONONUCLEOTIDE HYDROLASE 1, CHLOROPLATIC"/>
    <property type="match status" value="1"/>
</dbReference>
<evidence type="ECO:0000313" key="1">
    <source>
        <dbReference type="EMBL" id="GHD06032.1"/>
    </source>
</evidence>
<organism evidence="1 2">
    <name type="scientific">Tianweitania populi</name>
    <dbReference type="NCBI Taxonomy" id="1607949"/>
    <lineage>
        <taxon>Bacteria</taxon>
        <taxon>Pseudomonadati</taxon>
        <taxon>Pseudomonadota</taxon>
        <taxon>Alphaproteobacteria</taxon>
        <taxon>Hyphomicrobiales</taxon>
        <taxon>Phyllobacteriaceae</taxon>
        <taxon>Tianweitania</taxon>
    </lineage>
</organism>
<protein>
    <submittedName>
        <fullName evidence="1">Hydrolase</fullName>
    </submittedName>
</protein>
<proteinExistence type="predicted"/>
<dbReference type="Gene3D" id="3.40.50.1000">
    <property type="entry name" value="HAD superfamily/HAD-like"/>
    <property type="match status" value="1"/>
</dbReference>
<dbReference type="InterPro" id="IPR023198">
    <property type="entry name" value="PGP-like_dom2"/>
</dbReference>
<reference evidence="1" key="2">
    <citation type="submission" date="2020-09" db="EMBL/GenBank/DDBJ databases">
        <authorList>
            <person name="Sun Q."/>
            <person name="Kim S."/>
        </authorList>
    </citation>
    <scope>NUCLEOTIDE SEQUENCE</scope>
    <source>
        <strain evidence="1">KCTC 42249</strain>
    </source>
</reference>
<gene>
    <name evidence="1" type="ORF">GCM10016234_02910</name>
</gene>
<sequence>MAEIKHIVFDIGKVLIHYDPNIPFSRLIPDDEERRLFFETVCTNDWNLEQDRGRSWEDAEALLIAEHPHHEGMIRAFRKHWHEMVSHHYEDSVILLRRLIAAGCDVTMLTNFNSDTFAQARTIFPFLNETRGVTVSGDVALIKPDKAIYDCHAADFELDPASTVFIDDSLKNVEGAKAAGWQAIHFASAEQLERDLRGLGVEF</sequence>
<dbReference type="Pfam" id="PF00702">
    <property type="entry name" value="Hydrolase"/>
    <property type="match status" value="1"/>
</dbReference>
<dbReference type="InterPro" id="IPR006439">
    <property type="entry name" value="HAD-SF_hydro_IA"/>
</dbReference>
<dbReference type="SFLD" id="SFLDS00003">
    <property type="entry name" value="Haloacid_Dehalogenase"/>
    <property type="match status" value="1"/>
</dbReference>
<dbReference type="PANTHER" id="PTHR43611">
    <property type="entry name" value="ALPHA-D-GLUCOSE 1-PHOSPHATE PHOSPHATASE"/>
    <property type="match status" value="1"/>
</dbReference>
<dbReference type="EMBL" id="BMZQ01000001">
    <property type="protein sequence ID" value="GHD06032.1"/>
    <property type="molecule type" value="Genomic_DNA"/>
</dbReference>
<dbReference type="SFLD" id="SFLDG01129">
    <property type="entry name" value="C1.5:_HAD__Beta-PGM__Phosphata"/>
    <property type="match status" value="1"/>
</dbReference>
<dbReference type="Proteomes" id="UP000630142">
    <property type="component" value="Unassembled WGS sequence"/>
</dbReference>
<dbReference type="InterPro" id="IPR036412">
    <property type="entry name" value="HAD-like_sf"/>
</dbReference>
<dbReference type="SUPFAM" id="SSF56784">
    <property type="entry name" value="HAD-like"/>
    <property type="match status" value="1"/>
</dbReference>
<comment type="caution">
    <text evidence="1">The sequence shown here is derived from an EMBL/GenBank/DDBJ whole genome shotgun (WGS) entry which is preliminary data.</text>
</comment>
<dbReference type="CDD" id="cd02603">
    <property type="entry name" value="HAD_sEH-N_like"/>
    <property type="match status" value="1"/>
</dbReference>
<accession>A0A8J3DSE0</accession>
<keyword evidence="2" id="KW-1185">Reference proteome</keyword>
<dbReference type="InterPro" id="IPR023214">
    <property type="entry name" value="HAD_sf"/>
</dbReference>
<dbReference type="Gene3D" id="1.10.150.240">
    <property type="entry name" value="Putative phosphatase, domain 2"/>
    <property type="match status" value="1"/>
</dbReference>
<dbReference type="RefSeq" id="WP_189501166.1">
    <property type="nucleotide sequence ID" value="NZ_BMZQ01000001.1"/>
</dbReference>
<dbReference type="GO" id="GO:0016787">
    <property type="term" value="F:hydrolase activity"/>
    <property type="evidence" value="ECO:0007669"/>
    <property type="project" value="UniProtKB-KW"/>
</dbReference>
<dbReference type="AlphaFoldDB" id="A0A8J3DSE0"/>
<dbReference type="NCBIfam" id="TIGR01509">
    <property type="entry name" value="HAD-SF-IA-v3"/>
    <property type="match status" value="1"/>
</dbReference>
<keyword evidence="1" id="KW-0378">Hydrolase</keyword>
<name>A0A8J3DSE0_9HYPH</name>
<evidence type="ECO:0000313" key="2">
    <source>
        <dbReference type="Proteomes" id="UP000630142"/>
    </source>
</evidence>